<evidence type="ECO:0008006" key="6">
    <source>
        <dbReference type="Google" id="ProtNLM"/>
    </source>
</evidence>
<dbReference type="GO" id="GO:0006412">
    <property type="term" value="P:translation"/>
    <property type="evidence" value="ECO:0007669"/>
    <property type="project" value="InterPro"/>
</dbReference>
<gene>
    <name evidence="5" type="ORF">AMON00008_LOCUS44157</name>
</gene>
<keyword evidence="3" id="KW-0687">Ribonucleoprotein</keyword>
<evidence type="ECO:0000256" key="2">
    <source>
        <dbReference type="ARBA" id="ARBA00022980"/>
    </source>
</evidence>
<sequence>MAQGSGTRGSRDCPRATRDQKAAAMQNDEGKIVDLYLPRKCSATNRLIAAKEHGAVQLNVGQVDENGNYTGDFYTFALAGFIRSRGESDSCLNRLLHEKGLLTFSK</sequence>
<evidence type="ECO:0000256" key="3">
    <source>
        <dbReference type="ARBA" id="ARBA00023274"/>
    </source>
</evidence>
<dbReference type="EMBL" id="HBNR01062616">
    <property type="protein sequence ID" value="CAE4632698.1"/>
    <property type="molecule type" value="Transcribed_RNA"/>
</dbReference>
<dbReference type="Pfam" id="PF01249">
    <property type="entry name" value="Ribosomal_S21e"/>
    <property type="match status" value="1"/>
</dbReference>
<dbReference type="GO" id="GO:0022626">
    <property type="term" value="C:cytosolic ribosome"/>
    <property type="evidence" value="ECO:0007669"/>
    <property type="project" value="UniProtKB-ARBA"/>
</dbReference>
<dbReference type="GO" id="GO:0003735">
    <property type="term" value="F:structural constituent of ribosome"/>
    <property type="evidence" value="ECO:0007669"/>
    <property type="project" value="InterPro"/>
</dbReference>
<evidence type="ECO:0000313" key="5">
    <source>
        <dbReference type="EMBL" id="CAE4632698.1"/>
    </source>
</evidence>
<dbReference type="Gene3D" id="3.30.1230.20">
    <property type="match status" value="1"/>
</dbReference>
<dbReference type="InterPro" id="IPR001931">
    <property type="entry name" value="Ribosomal_eS21"/>
</dbReference>
<evidence type="ECO:0000256" key="1">
    <source>
        <dbReference type="ARBA" id="ARBA00010228"/>
    </source>
</evidence>
<protein>
    <recommendedName>
        <fullName evidence="6">40S ribosomal protein S21</fullName>
    </recommendedName>
</protein>
<proteinExistence type="inferred from homology"/>
<feature type="compositionally biased region" description="Basic and acidic residues" evidence="4">
    <location>
        <begin position="9"/>
        <end position="21"/>
    </location>
</feature>
<evidence type="ECO:0000256" key="4">
    <source>
        <dbReference type="SAM" id="MobiDB-lite"/>
    </source>
</evidence>
<dbReference type="FunFam" id="3.30.1230.20:FF:000001">
    <property type="entry name" value="40S ribosomal protein S21"/>
    <property type="match status" value="1"/>
</dbReference>
<feature type="region of interest" description="Disordered" evidence="4">
    <location>
        <begin position="1"/>
        <end position="24"/>
    </location>
</feature>
<name>A0A7S4S2L7_9DINO</name>
<dbReference type="InterPro" id="IPR038579">
    <property type="entry name" value="Ribosomal_eS21_sf"/>
</dbReference>
<reference evidence="5" key="1">
    <citation type="submission" date="2021-01" db="EMBL/GenBank/DDBJ databases">
        <authorList>
            <person name="Corre E."/>
            <person name="Pelletier E."/>
            <person name="Niang G."/>
            <person name="Scheremetjew M."/>
            <person name="Finn R."/>
            <person name="Kale V."/>
            <person name="Holt S."/>
            <person name="Cochrane G."/>
            <person name="Meng A."/>
            <person name="Brown T."/>
            <person name="Cohen L."/>
        </authorList>
    </citation>
    <scope>NUCLEOTIDE SEQUENCE</scope>
    <source>
        <strain evidence="5">CCMP3105</strain>
    </source>
</reference>
<dbReference type="AlphaFoldDB" id="A0A7S4S2L7"/>
<dbReference type="GO" id="GO:1990904">
    <property type="term" value="C:ribonucleoprotein complex"/>
    <property type="evidence" value="ECO:0007669"/>
    <property type="project" value="UniProtKB-KW"/>
</dbReference>
<organism evidence="5">
    <name type="scientific">Alexandrium monilatum</name>
    <dbReference type="NCBI Taxonomy" id="311494"/>
    <lineage>
        <taxon>Eukaryota</taxon>
        <taxon>Sar</taxon>
        <taxon>Alveolata</taxon>
        <taxon>Dinophyceae</taxon>
        <taxon>Gonyaulacales</taxon>
        <taxon>Pyrocystaceae</taxon>
        <taxon>Alexandrium</taxon>
    </lineage>
</organism>
<comment type="similarity">
    <text evidence="1">Belongs to the eukaryotic ribosomal protein eS21 family.</text>
</comment>
<accession>A0A7S4S2L7</accession>
<keyword evidence="2" id="KW-0689">Ribosomal protein</keyword>
<dbReference type="PANTHER" id="PTHR10442">
    <property type="entry name" value="40S RIBOSOMAL PROTEIN S21"/>
    <property type="match status" value="1"/>
</dbReference>